<dbReference type="RefSeq" id="WP_041123927.1">
    <property type="nucleotide sequence ID" value="NZ_JXRQ01000030.1"/>
</dbReference>
<keyword evidence="1" id="KW-0472">Membrane</keyword>
<dbReference type="PATRIC" id="fig|135826.4.peg.3413"/>
<accession>A0A0C2VE21</accession>
<reference evidence="2 3" key="1">
    <citation type="submission" date="2015-01" db="EMBL/GenBank/DDBJ databases">
        <title>Genome sequence of Jeotgalibacillus alimentarius.</title>
        <authorList>
            <person name="Goh K.M."/>
            <person name="Chan K.-G."/>
            <person name="Yaakop A.S."/>
            <person name="Ee R."/>
            <person name="Gan H.M."/>
            <person name="Chan C.S."/>
        </authorList>
    </citation>
    <scope>NUCLEOTIDE SEQUENCE [LARGE SCALE GENOMIC DNA]</scope>
    <source>
        <strain evidence="2 3">YKJ-13</strain>
    </source>
</reference>
<keyword evidence="1" id="KW-1133">Transmembrane helix</keyword>
<sequence>MKNLRWISMITFLLGLVFITYGWTQTWAFSASSSDFERILMERTVRSYVFVVGGVILVIVGVSINMVKDNMLHIDKKDHDRL</sequence>
<evidence type="ECO:0000313" key="2">
    <source>
        <dbReference type="EMBL" id="KIL42806.1"/>
    </source>
</evidence>
<protein>
    <submittedName>
        <fullName evidence="2">Uncharacterized protein</fullName>
    </submittedName>
</protein>
<organism evidence="2 3">
    <name type="scientific">Jeotgalibacillus alimentarius</name>
    <dbReference type="NCBI Taxonomy" id="135826"/>
    <lineage>
        <taxon>Bacteria</taxon>
        <taxon>Bacillati</taxon>
        <taxon>Bacillota</taxon>
        <taxon>Bacilli</taxon>
        <taxon>Bacillales</taxon>
        <taxon>Caryophanaceae</taxon>
        <taxon>Jeotgalibacillus</taxon>
    </lineage>
</organism>
<proteinExistence type="predicted"/>
<dbReference type="STRING" id="135826.KP77_34360"/>
<evidence type="ECO:0000256" key="1">
    <source>
        <dbReference type="SAM" id="Phobius"/>
    </source>
</evidence>
<dbReference type="OrthoDB" id="2973017at2"/>
<evidence type="ECO:0000313" key="3">
    <source>
        <dbReference type="Proteomes" id="UP000031950"/>
    </source>
</evidence>
<comment type="caution">
    <text evidence="2">The sequence shown here is derived from an EMBL/GenBank/DDBJ whole genome shotgun (WGS) entry which is preliminary data.</text>
</comment>
<keyword evidence="3" id="KW-1185">Reference proteome</keyword>
<dbReference type="Proteomes" id="UP000031950">
    <property type="component" value="Unassembled WGS sequence"/>
</dbReference>
<dbReference type="EMBL" id="JXRQ01000030">
    <property type="protein sequence ID" value="KIL42806.1"/>
    <property type="molecule type" value="Genomic_DNA"/>
</dbReference>
<dbReference type="AlphaFoldDB" id="A0A0C2VE21"/>
<keyword evidence="1" id="KW-0812">Transmembrane</keyword>
<gene>
    <name evidence="2" type="ORF">KP77_34360</name>
</gene>
<feature type="transmembrane region" description="Helical" evidence="1">
    <location>
        <begin position="47"/>
        <end position="67"/>
    </location>
</feature>
<name>A0A0C2VE21_9BACL</name>